<dbReference type="UniPathway" id="UPA00061">
    <property type="reaction ID" value="UER00516"/>
</dbReference>
<dbReference type="PANTHER" id="PTHR43463:SF1">
    <property type="entry name" value="NICOTINATE-NUCLEOTIDE--DIMETHYLBENZIMIDAZOLE PHOSPHORIBOSYLTRANSFERASE"/>
    <property type="match status" value="1"/>
</dbReference>
<evidence type="ECO:0000256" key="4">
    <source>
        <dbReference type="ARBA" id="ARBA00015486"/>
    </source>
</evidence>
<dbReference type="Gene3D" id="3.40.50.10210">
    <property type="match status" value="1"/>
</dbReference>
<comment type="caution">
    <text evidence="11">The sequence shown here is derived from an EMBL/GenBank/DDBJ whole genome shotgun (WGS) entry which is preliminary data.</text>
</comment>
<evidence type="ECO:0000256" key="10">
    <source>
        <dbReference type="HAMAP-Rule" id="MF_00230"/>
    </source>
</evidence>
<gene>
    <name evidence="10 11" type="primary">cobT</name>
    <name evidence="11" type="ORF">DDE23_20705</name>
</gene>
<dbReference type="EMBL" id="QDDR01000013">
    <property type="protein sequence ID" value="PVE45681.1"/>
    <property type="molecule type" value="Genomic_DNA"/>
</dbReference>
<evidence type="ECO:0000256" key="8">
    <source>
        <dbReference type="ARBA" id="ARBA00030686"/>
    </source>
</evidence>
<keyword evidence="7 10" id="KW-0808">Transferase</keyword>
<dbReference type="AlphaFoldDB" id="A0A2T7UM33"/>
<dbReference type="Gene3D" id="1.10.1610.10">
    <property type="match status" value="1"/>
</dbReference>
<keyword evidence="6 10" id="KW-0328">Glycosyltransferase</keyword>
<keyword evidence="5 10" id="KW-0169">Cobalamin biosynthesis</keyword>
<organism evidence="11 12">
    <name type="scientific">Pararhodobacter aggregans</name>
    <dbReference type="NCBI Taxonomy" id="404875"/>
    <lineage>
        <taxon>Bacteria</taxon>
        <taxon>Pseudomonadati</taxon>
        <taxon>Pseudomonadota</taxon>
        <taxon>Alphaproteobacteria</taxon>
        <taxon>Rhodobacterales</taxon>
        <taxon>Paracoccaceae</taxon>
        <taxon>Pararhodobacter</taxon>
    </lineage>
</organism>
<dbReference type="InterPro" id="IPR036087">
    <property type="entry name" value="Nict_dMeBzImd_PRibTrfase_sf"/>
</dbReference>
<evidence type="ECO:0000256" key="3">
    <source>
        <dbReference type="ARBA" id="ARBA00011991"/>
    </source>
</evidence>
<evidence type="ECO:0000256" key="6">
    <source>
        <dbReference type="ARBA" id="ARBA00022676"/>
    </source>
</evidence>
<dbReference type="InterPro" id="IPR017846">
    <property type="entry name" value="Nict_dMeBzImd_PRibTrfase_bact"/>
</dbReference>
<comment type="pathway">
    <text evidence="1 10">Nucleoside biosynthesis; alpha-ribazole biosynthesis; alpha-ribazole from 5,6-dimethylbenzimidazole: step 1/2.</text>
</comment>
<feature type="active site" description="Proton acceptor" evidence="10">
    <location>
        <position position="309"/>
    </location>
</feature>
<dbReference type="NCBIfam" id="NF000996">
    <property type="entry name" value="PRK00105.1"/>
    <property type="match status" value="1"/>
</dbReference>
<evidence type="ECO:0000256" key="2">
    <source>
        <dbReference type="ARBA" id="ARBA00007110"/>
    </source>
</evidence>
<evidence type="ECO:0000256" key="5">
    <source>
        <dbReference type="ARBA" id="ARBA00022573"/>
    </source>
</evidence>
<evidence type="ECO:0000313" key="11">
    <source>
        <dbReference type="EMBL" id="PVE45681.1"/>
    </source>
</evidence>
<accession>A0A2T7UM33</accession>
<evidence type="ECO:0000256" key="1">
    <source>
        <dbReference type="ARBA" id="ARBA00005049"/>
    </source>
</evidence>
<dbReference type="OrthoDB" id="9781491at2"/>
<dbReference type="FunFam" id="3.40.50.10210:FF:000001">
    <property type="entry name" value="Nicotinate-nucleotide--dimethylbenzimidazole phosphoribosyltransferase"/>
    <property type="match status" value="1"/>
</dbReference>
<evidence type="ECO:0000313" key="12">
    <source>
        <dbReference type="Proteomes" id="UP000244810"/>
    </source>
</evidence>
<comment type="function">
    <text evidence="10">Catalyzes the synthesis of alpha-ribazole-5'-phosphate from nicotinate mononucleotide (NAMN) and 5,6-dimethylbenzimidazole (DMB).</text>
</comment>
<dbReference type="SUPFAM" id="SSF52733">
    <property type="entry name" value="Nicotinate mononucleotide:5,6-dimethylbenzimidazole phosphoribosyltransferase (CobT)"/>
    <property type="match status" value="1"/>
</dbReference>
<comment type="catalytic activity">
    <reaction evidence="9 10">
        <text>5,6-dimethylbenzimidazole + nicotinate beta-D-ribonucleotide = alpha-ribazole 5'-phosphate + nicotinate + H(+)</text>
        <dbReference type="Rhea" id="RHEA:11196"/>
        <dbReference type="ChEBI" id="CHEBI:15378"/>
        <dbReference type="ChEBI" id="CHEBI:15890"/>
        <dbReference type="ChEBI" id="CHEBI:32544"/>
        <dbReference type="ChEBI" id="CHEBI:57502"/>
        <dbReference type="ChEBI" id="CHEBI:57918"/>
        <dbReference type="EC" id="2.4.2.21"/>
    </reaction>
</comment>
<dbReference type="InterPro" id="IPR003200">
    <property type="entry name" value="Nict_dMeBzImd_PRibTrfase"/>
</dbReference>
<sequence>MPLTDRNQPVTETLADAIRRTIDTKTKPLGALGRIETLAEQIALLQGTTAPVMQACTLTIFAADHGIAHAGVSAFPQVVTGQMMLNFLGGGAAANVFARVNDVALQVVDAGVAGEPIAHPALVSRRIGPGTANFLDAPAMSPDEARTALGHGAEVARAASGEALAFGEMGIANTATAAALAHKLTGLPLADLVGRGTGLDDAGLRHKLDVLTRAAARTGALTPEQAMAEYGGFEIVMMAGAMLETARASRVVMVDGFIATAAALLATRLEPESRRAMVFCHKSHEAGHRALLAALDADPLLELDMRLGEGTGALLAWPLLKAAAAMMTDMASFEAAGVTNRD</sequence>
<comment type="similarity">
    <text evidence="2 10">Belongs to the CobT family.</text>
</comment>
<dbReference type="InterPro" id="IPR023195">
    <property type="entry name" value="Nict_dMeBzImd_PRibTrfase_N"/>
</dbReference>
<dbReference type="NCBIfam" id="TIGR03160">
    <property type="entry name" value="cobT_DBIPRT"/>
    <property type="match status" value="1"/>
</dbReference>
<dbReference type="CDD" id="cd02439">
    <property type="entry name" value="DMB-PRT_CobT"/>
    <property type="match status" value="1"/>
</dbReference>
<evidence type="ECO:0000256" key="9">
    <source>
        <dbReference type="ARBA" id="ARBA00047340"/>
    </source>
</evidence>
<dbReference type="EC" id="2.4.2.21" evidence="3 10"/>
<dbReference type="PANTHER" id="PTHR43463">
    <property type="entry name" value="NICOTINATE-NUCLEOTIDE--DIMETHYLBENZIMIDAZOLE PHOSPHORIBOSYLTRANSFERASE"/>
    <property type="match status" value="1"/>
</dbReference>
<dbReference type="GO" id="GO:0008939">
    <property type="term" value="F:nicotinate-nucleotide-dimethylbenzimidazole phosphoribosyltransferase activity"/>
    <property type="evidence" value="ECO:0007669"/>
    <property type="project" value="UniProtKB-UniRule"/>
</dbReference>
<proteinExistence type="inferred from homology"/>
<keyword evidence="12" id="KW-1185">Reference proteome</keyword>
<evidence type="ECO:0000256" key="7">
    <source>
        <dbReference type="ARBA" id="ARBA00022679"/>
    </source>
</evidence>
<dbReference type="GO" id="GO:0009236">
    <property type="term" value="P:cobalamin biosynthetic process"/>
    <property type="evidence" value="ECO:0007669"/>
    <property type="project" value="UniProtKB-UniRule"/>
</dbReference>
<dbReference type="Proteomes" id="UP000244810">
    <property type="component" value="Unassembled WGS sequence"/>
</dbReference>
<name>A0A2T7UM33_9RHOB</name>
<protein>
    <recommendedName>
        <fullName evidence="4 10">Nicotinate-nucleotide--dimethylbenzimidazole phosphoribosyltransferase</fullName>
        <shortName evidence="10">NN:DBI PRT</shortName>
        <ecNumber evidence="3 10">2.4.2.21</ecNumber>
    </recommendedName>
    <alternativeName>
        <fullName evidence="8 10">N(1)-alpha-phosphoribosyltransferase</fullName>
    </alternativeName>
</protein>
<dbReference type="Pfam" id="PF02277">
    <property type="entry name" value="DBI_PRT"/>
    <property type="match status" value="1"/>
</dbReference>
<reference evidence="11 12" key="1">
    <citation type="journal article" date="2011" name="Syst. Appl. Microbiol.">
        <title>Defluviimonas denitrificans gen. nov., sp. nov., and Pararhodobacter aggregans gen. nov., sp. nov., non-phototrophic Rhodobacteraceae from the biofilter of a marine aquaculture.</title>
        <authorList>
            <person name="Foesel B.U."/>
            <person name="Drake H.L."/>
            <person name="Schramm A."/>
        </authorList>
    </citation>
    <scope>NUCLEOTIDE SEQUENCE [LARGE SCALE GENOMIC DNA]</scope>
    <source>
        <strain evidence="11 12">D1-19</strain>
    </source>
</reference>
<dbReference type="HAMAP" id="MF_00230">
    <property type="entry name" value="CobT"/>
    <property type="match status" value="1"/>
</dbReference>